<dbReference type="Proteomes" id="UP000730739">
    <property type="component" value="Unassembled WGS sequence"/>
</dbReference>
<sequence length="39" mass="4172">MMIALALLATALILCTASWSEPLLARTQALAVRSRRSDG</sequence>
<name>A0ABS4QY88_9HYPH</name>
<proteinExistence type="predicted"/>
<evidence type="ECO:0000313" key="2">
    <source>
        <dbReference type="Proteomes" id="UP000730739"/>
    </source>
</evidence>
<comment type="caution">
    <text evidence="1">The sequence shown here is derived from an EMBL/GenBank/DDBJ whole genome shotgun (WGS) entry which is preliminary data.</text>
</comment>
<accession>A0ABS4QY88</accession>
<evidence type="ECO:0000313" key="1">
    <source>
        <dbReference type="EMBL" id="MBP2235593.1"/>
    </source>
</evidence>
<keyword evidence="2" id="KW-1185">Reference proteome</keyword>
<organism evidence="1 2">
    <name type="scientific">Sinorhizobium kostiense</name>
    <dbReference type="NCBI Taxonomy" id="76747"/>
    <lineage>
        <taxon>Bacteria</taxon>
        <taxon>Pseudomonadati</taxon>
        <taxon>Pseudomonadota</taxon>
        <taxon>Alphaproteobacteria</taxon>
        <taxon>Hyphomicrobiales</taxon>
        <taxon>Rhizobiaceae</taxon>
        <taxon>Sinorhizobium/Ensifer group</taxon>
        <taxon>Sinorhizobium</taxon>
    </lineage>
</organism>
<gene>
    <name evidence="1" type="ORF">J2Z31_002085</name>
</gene>
<protein>
    <submittedName>
        <fullName evidence="1">Uncharacterized protein</fullName>
    </submittedName>
</protein>
<reference evidence="1 2" key="1">
    <citation type="submission" date="2021-03" db="EMBL/GenBank/DDBJ databases">
        <title>Genomic Encyclopedia of Type Strains, Phase IV (KMG-IV): sequencing the most valuable type-strain genomes for metagenomic binning, comparative biology and taxonomic classification.</title>
        <authorList>
            <person name="Goeker M."/>
        </authorList>
    </citation>
    <scope>NUCLEOTIDE SEQUENCE [LARGE SCALE GENOMIC DNA]</scope>
    <source>
        <strain evidence="1 2">DSM 13372</strain>
    </source>
</reference>
<dbReference type="EMBL" id="JAGILA010000002">
    <property type="protein sequence ID" value="MBP2235593.1"/>
    <property type="molecule type" value="Genomic_DNA"/>
</dbReference>